<dbReference type="PANTHER" id="PTHR30093">
    <property type="entry name" value="GENERAL SECRETION PATHWAY PROTEIN G"/>
    <property type="match status" value="1"/>
</dbReference>
<evidence type="ECO:0000313" key="8">
    <source>
        <dbReference type="Proteomes" id="UP000298381"/>
    </source>
</evidence>
<dbReference type="GO" id="GO:0015627">
    <property type="term" value="C:type II protein secretion system complex"/>
    <property type="evidence" value="ECO:0007669"/>
    <property type="project" value="InterPro"/>
</dbReference>
<protein>
    <submittedName>
        <fullName evidence="7">Prepilin-type N-terminal cleavage/methylation domain-containing protein</fullName>
    </submittedName>
</protein>
<keyword evidence="5 6" id="KW-0472">Membrane</keyword>
<evidence type="ECO:0000256" key="2">
    <source>
        <dbReference type="ARBA" id="ARBA00022481"/>
    </source>
</evidence>
<keyword evidence="8" id="KW-1185">Reference proteome</keyword>
<evidence type="ECO:0000256" key="5">
    <source>
        <dbReference type="ARBA" id="ARBA00023136"/>
    </source>
</evidence>
<dbReference type="NCBIfam" id="TIGR02532">
    <property type="entry name" value="IV_pilin_GFxxxE"/>
    <property type="match status" value="1"/>
</dbReference>
<dbReference type="EMBL" id="SRIB01000004">
    <property type="protein sequence ID" value="TFZ40677.1"/>
    <property type="molecule type" value="Genomic_DNA"/>
</dbReference>
<evidence type="ECO:0000256" key="6">
    <source>
        <dbReference type="SAM" id="Phobius"/>
    </source>
</evidence>
<evidence type="ECO:0000256" key="3">
    <source>
        <dbReference type="ARBA" id="ARBA00022692"/>
    </source>
</evidence>
<proteinExistence type="predicted"/>
<name>A0A4Z0D733_9FIRM</name>
<organism evidence="7 8">
    <name type="scientific">Soehngenia longivitae</name>
    <dbReference type="NCBI Taxonomy" id="2562294"/>
    <lineage>
        <taxon>Bacteria</taxon>
        <taxon>Bacillati</taxon>
        <taxon>Bacillota</taxon>
        <taxon>Tissierellia</taxon>
        <taxon>Tissierellales</taxon>
        <taxon>Tissierellaceae</taxon>
        <taxon>Soehngenia</taxon>
    </lineage>
</organism>
<dbReference type="Pfam" id="PF07963">
    <property type="entry name" value="N_methyl"/>
    <property type="match status" value="1"/>
</dbReference>
<dbReference type="GO" id="GO:0015628">
    <property type="term" value="P:protein secretion by the type II secretion system"/>
    <property type="evidence" value="ECO:0007669"/>
    <property type="project" value="InterPro"/>
</dbReference>
<sequence>MINYIQRKRNKKGFTLIELVVVIAILGILAALAIPRFTGTQNNAKEQTHNANVRTIESALGLYAAEKGHYTQSVDDLVRAGYLKEPPVYPLGTGNYDIEYNAATKNYYVVPEMIK</sequence>
<dbReference type="OrthoDB" id="1707789at2"/>
<dbReference type="RefSeq" id="WP_135270703.1">
    <property type="nucleotide sequence ID" value="NZ_SRIB01000004.1"/>
</dbReference>
<gene>
    <name evidence="7" type="ORF">E4100_03715</name>
</gene>
<evidence type="ECO:0000256" key="1">
    <source>
        <dbReference type="ARBA" id="ARBA00004167"/>
    </source>
</evidence>
<dbReference type="AlphaFoldDB" id="A0A4Z0D733"/>
<dbReference type="PROSITE" id="PS00409">
    <property type="entry name" value="PROKAR_NTER_METHYL"/>
    <property type="match status" value="1"/>
</dbReference>
<dbReference type="Gene3D" id="3.30.700.10">
    <property type="entry name" value="Glycoprotein, Type 4 Pilin"/>
    <property type="match status" value="1"/>
</dbReference>
<dbReference type="InterPro" id="IPR000983">
    <property type="entry name" value="Bac_GSPG_pilin"/>
</dbReference>
<comment type="caution">
    <text evidence="7">The sequence shown here is derived from an EMBL/GenBank/DDBJ whole genome shotgun (WGS) entry which is preliminary data.</text>
</comment>
<comment type="subcellular location">
    <subcellularLocation>
        <location evidence="1">Membrane</location>
        <topology evidence="1">Single-pass membrane protein</topology>
    </subcellularLocation>
</comment>
<dbReference type="InterPro" id="IPR045584">
    <property type="entry name" value="Pilin-like"/>
</dbReference>
<evidence type="ECO:0000313" key="7">
    <source>
        <dbReference type="EMBL" id="TFZ40677.1"/>
    </source>
</evidence>
<dbReference type="GO" id="GO:0016020">
    <property type="term" value="C:membrane"/>
    <property type="evidence" value="ECO:0007669"/>
    <property type="project" value="UniProtKB-SubCell"/>
</dbReference>
<keyword evidence="4 6" id="KW-1133">Transmembrane helix</keyword>
<dbReference type="Proteomes" id="UP000298381">
    <property type="component" value="Unassembled WGS sequence"/>
</dbReference>
<dbReference type="SUPFAM" id="SSF54523">
    <property type="entry name" value="Pili subunits"/>
    <property type="match status" value="1"/>
</dbReference>
<feature type="transmembrane region" description="Helical" evidence="6">
    <location>
        <begin position="12"/>
        <end position="34"/>
    </location>
</feature>
<evidence type="ECO:0000256" key="4">
    <source>
        <dbReference type="ARBA" id="ARBA00022989"/>
    </source>
</evidence>
<keyword evidence="3 6" id="KW-0812">Transmembrane</keyword>
<reference evidence="7 8" key="1">
    <citation type="submission" date="2019-03" db="EMBL/GenBank/DDBJ databases">
        <title>Draft genome sequence data and analysis of a Fermenting Bacterium, Soehngenia longevitae strain 1933PT, isolated from petroleum reservoir in Azerbaijan.</title>
        <authorList>
            <person name="Grouzdev D.S."/>
            <person name="Bidzhieva S.K."/>
            <person name="Sokolova D.S."/>
            <person name="Tourova T.P."/>
            <person name="Poltaraus A.B."/>
            <person name="Nazina T.N."/>
        </authorList>
    </citation>
    <scope>NUCLEOTIDE SEQUENCE [LARGE SCALE GENOMIC DNA]</scope>
    <source>
        <strain evidence="7 8">1933P</strain>
    </source>
</reference>
<accession>A0A4Z0D733</accession>
<dbReference type="PRINTS" id="PR00813">
    <property type="entry name" value="BCTERIALGSPG"/>
</dbReference>
<keyword evidence="2" id="KW-0488">Methylation</keyword>
<dbReference type="InterPro" id="IPR012902">
    <property type="entry name" value="N_methyl_site"/>
</dbReference>
<dbReference type="PANTHER" id="PTHR30093:SF44">
    <property type="entry name" value="TYPE II SECRETION SYSTEM CORE PROTEIN G"/>
    <property type="match status" value="1"/>
</dbReference>